<reference evidence="1" key="1">
    <citation type="journal article" date="2010" name="Science">
        <title>Plasticity of animal genome architecture unmasked by rapid evolution of a pelagic tunicate.</title>
        <authorList>
            <person name="Denoeud F."/>
            <person name="Henriet S."/>
            <person name="Mungpakdee S."/>
            <person name="Aury J.M."/>
            <person name="Da Silva C."/>
            <person name="Brinkmann H."/>
            <person name="Mikhaleva J."/>
            <person name="Olsen L.C."/>
            <person name="Jubin C."/>
            <person name="Canestro C."/>
            <person name="Bouquet J.M."/>
            <person name="Danks G."/>
            <person name="Poulain J."/>
            <person name="Campsteijn C."/>
            <person name="Adamski M."/>
            <person name="Cross I."/>
            <person name="Yadetie F."/>
            <person name="Muffato M."/>
            <person name="Louis A."/>
            <person name="Butcher S."/>
            <person name="Tsagkogeorga G."/>
            <person name="Konrad A."/>
            <person name="Singh S."/>
            <person name="Jensen M.F."/>
            <person name="Cong E.H."/>
            <person name="Eikeseth-Otteraa H."/>
            <person name="Noel B."/>
            <person name="Anthouard V."/>
            <person name="Porcel B.M."/>
            <person name="Kachouri-Lafond R."/>
            <person name="Nishino A."/>
            <person name="Ugolini M."/>
            <person name="Chourrout P."/>
            <person name="Nishida H."/>
            <person name="Aasland R."/>
            <person name="Huzurbazar S."/>
            <person name="Westhof E."/>
            <person name="Delsuc F."/>
            <person name="Lehrach H."/>
            <person name="Reinhardt R."/>
            <person name="Weissenbach J."/>
            <person name="Roy S.W."/>
            <person name="Artiguenave F."/>
            <person name="Postlethwait J.H."/>
            <person name="Manak J.R."/>
            <person name="Thompson E.M."/>
            <person name="Jaillon O."/>
            <person name="Du Pasquier L."/>
            <person name="Boudinot P."/>
            <person name="Liberles D.A."/>
            <person name="Volff J.N."/>
            <person name="Philippe H."/>
            <person name="Lenhard B."/>
            <person name="Roest Crollius H."/>
            <person name="Wincker P."/>
            <person name="Chourrout D."/>
        </authorList>
    </citation>
    <scope>NUCLEOTIDE SEQUENCE [LARGE SCALE GENOMIC DNA]</scope>
</reference>
<sequence length="13" mass="1624">MQSIEYATEFYEL</sequence>
<name>E4Z4J7_OIKDI</name>
<dbReference type="Proteomes" id="UP000011014">
    <property type="component" value="Unassembled WGS sequence"/>
</dbReference>
<accession>E4Z4J7</accession>
<dbReference type="EMBL" id="FN657339">
    <property type="protein sequence ID" value="CBY42625.1"/>
    <property type="molecule type" value="Genomic_DNA"/>
</dbReference>
<feature type="non-terminal residue" evidence="1">
    <location>
        <position position="13"/>
    </location>
</feature>
<evidence type="ECO:0000313" key="1">
    <source>
        <dbReference type="EMBL" id="CBY42625.1"/>
    </source>
</evidence>
<proteinExistence type="predicted"/>
<protein>
    <submittedName>
        <fullName evidence="1">Uncharacterized protein</fullName>
    </submittedName>
</protein>
<gene>
    <name evidence="1" type="ORF">GSOID_T00026338001</name>
</gene>
<organism evidence="1">
    <name type="scientific">Oikopleura dioica</name>
    <name type="common">Tunicate</name>
    <dbReference type="NCBI Taxonomy" id="34765"/>
    <lineage>
        <taxon>Eukaryota</taxon>
        <taxon>Metazoa</taxon>
        <taxon>Chordata</taxon>
        <taxon>Tunicata</taxon>
        <taxon>Appendicularia</taxon>
        <taxon>Copelata</taxon>
        <taxon>Oikopleuridae</taxon>
        <taxon>Oikopleura</taxon>
    </lineage>
</organism>